<evidence type="ECO:0000256" key="1">
    <source>
        <dbReference type="SAM" id="SignalP"/>
    </source>
</evidence>
<name>A0A0F5JL32_9BACT</name>
<feature type="domain" description="DUF6383" evidence="2">
    <location>
        <begin position="1022"/>
        <end position="1095"/>
    </location>
</feature>
<evidence type="ECO:0000313" key="3">
    <source>
        <dbReference type="EMBL" id="KKB58493.1"/>
    </source>
</evidence>
<dbReference type="PATRIC" id="fig|1203610.3.peg.1401"/>
<dbReference type="InterPro" id="IPR045963">
    <property type="entry name" value="DUF6383"/>
</dbReference>
<gene>
    <name evidence="3" type="ORF">HMPREF1536_01370</name>
</gene>
<accession>A0A0F5JL32</accession>
<dbReference type="AlphaFoldDB" id="A0A0F5JL32"/>
<proteinExistence type="predicted"/>
<protein>
    <recommendedName>
        <fullName evidence="2">DUF6383 domain-containing protein</fullName>
    </recommendedName>
</protein>
<dbReference type="HOGENOM" id="CLU_003316_0_0_10"/>
<feature type="chain" id="PRO_5002489637" description="DUF6383 domain-containing protein" evidence="1">
    <location>
        <begin position="24"/>
        <end position="1096"/>
    </location>
</feature>
<dbReference type="RefSeq" id="WP_028727169.1">
    <property type="nucleotide sequence ID" value="NZ_AUAE01000012.1"/>
</dbReference>
<dbReference type="Proteomes" id="UP000033035">
    <property type="component" value="Unassembled WGS sequence"/>
</dbReference>
<reference evidence="3 4" key="1">
    <citation type="submission" date="2013-04" db="EMBL/GenBank/DDBJ databases">
        <title>The Genome Sequence of Parabacteroides gordonii DSM 23371.</title>
        <authorList>
            <consortium name="The Broad Institute Genomics Platform"/>
            <person name="Earl A."/>
            <person name="Ward D."/>
            <person name="Feldgarden M."/>
            <person name="Gevers D."/>
            <person name="Martens E."/>
            <person name="Sakamoto M."/>
            <person name="Benno Y."/>
            <person name="Suzuki N."/>
            <person name="Matsunaga N."/>
            <person name="Koshihara K."/>
            <person name="Seki M."/>
            <person name="Komiya H."/>
            <person name="Walker B."/>
            <person name="Young S."/>
            <person name="Zeng Q."/>
            <person name="Gargeya S."/>
            <person name="Fitzgerald M."/>
            <person name="Haas B."/>
            <person name="Abouelleil A."/>
            <person name="Allen A.W."/>
            <person name="Alvarado L."/>
            <person name="Arachchi H.M."/>
            <person name="Berlin A.M."/>
            <person name="Chapman S.B."/>
            <person name="Gainer-Dewar J."/>
            <person name="Goldberg J."/>
            <person name="Griggs A."/>
            <person name="Gujja S."/>
            <person name="Hansen M."/>
            <person name="Howarth C."/>
            <person name="Imamovic A."/>
            <person name="Ireland A."/>
            <person name="Larimer J."/>
            <person name="McCowan C."/>
            <person name="Murphy C."/>
            <person name="Pearson M."/>
            <person name="Poon T.W."/>
            <person name="Priest M."/>
            <person name="Roberts A."/>
            <person name="Saif S."/>
            <person name="Shea T."/>
            <person name="Sisk P."/>
            <person name="Sykes S."/>
            <person name="Wortman J."/>
            <person name="Nusbaum C."/>
            <person name="Birren B."/>
        </authorList>
    </citation>
    <scope>NUCLEOTIDE SEQUENCE [LARGE SCALE GENOMIC DNA]</scope>
    <source>
        <strain evidence="3 4">MS-1</strain>
    </source>
</reference>
<evidence type="ECO:0000259" key="2">
    <source>
        <dbReference type="Pfam" id="PF19910"/>
    </source>
</evidence>
<sequence>MNKKFSTLVAVILAAGAWTTLDAKVDVTSAAELAAGTGGDYVVGVDADDPTTYDVLLNTTNGQGEADVAIEETTGKWTLTQSGANFKLQAGGKCFVATNAGGSNDATLTFGTAEGDNVELEFTIESDGKLKLANVDVFTENSAITGELYLKLAAGAVPTLVAEGEASSFVFGTWSADDATDPDTGDDTATENENSVPFTVGAPFYLGLGADGYISTEGASEAATDNAGVFTAVKISGDKYRFVYGSENKSLVLNGAAEFIVEKIEGSNGFYLKQVVDAVTTADADETYLQEDLQSWGAIASAAIFNQVDEQEDIISTDLAAIEKDGFTVTIKYGNNKTDLTGNPFVGHLVVEDIDGTSFKLKSGENYIVGVENGIEGTAAYSNAYTFKTVSAKELADNADKYVAAFKATKSKFDEVIGNITLVLAADADTKIGYVTVGDLNVLAAHDEAKDVTFSIGSTTAVKPEELLTDKFFTVKNGDKVLGVLYDDTKAGTLYGEAAFVAKTNGDLEDQWALTLSEDGTKYIFTNRETKEITYEIAVSQLYHGEKEGEYVFGDATYAITPIEGTEAEDGYLRLENVKNKRFNLGYWSDTYNATAWFTENHKDVKENNHVIGLDQANDPLVLAVVDFVGAKDADKSILSDSIYVVSELGYFDAKGEYKEKLDTLKVVSYSFINQFNEPMKLATKVVDNKDAYVSAATPKYNSLAEAIEAVREGDVAQKFTLRKVGDKLNLRPVEFADAAVGALYHTFSVNDVNKMYSGDTKNGILYDTKMYERPENDRFVIEETDKPMYRTIVNPLDTISIYRQDNSADVMYEKGQFLGIANNVQFNKIAPAMVADLAYVDSEGHHPQYALLVNPGVVAGGTYCPEHGYNSGCPHAVPFDGYTTGRYLVNLKDTAIVWNTDNHMKGNPYVNSENYYKLGFVQASHIGDSLIFNAVEPTAADTIKMNTADYNVAKFSFRYVDNNEKSFVIETADYEKLDAAKEGEMKATYGYLKWMNDVVVVVDDIKDADVFNMNEDEDRNPTANEGVEAATVSVVATNGAVIVKGAAGKKVVISNVLGQTIANTVVSSDEATIAAPAGVVVVAVEGEAAVKAIVK</sequence>
<organism evidence="3 4">
    <name type="scientific">Parabacteroides gordonii MS-1 = DSM 23371</name>
    <dbReference type="NCBI Taxonomy" id="1203610"/>
    <lineage>
        <taxon>Bacteria</taxon>
        <taxon>Pseudomonadati</taxon>
        <taxon>Bacteroidota</taxon>
        <taxon>Bacteroidia</taxon>
        <taxon>Bacteroidales</taxon>
        <taxon>Tannerellaceae</taxon>
        <taxon>Parabacteroides</taxon>
    </lineage>
</organism>
<keyword evidence="4" id="KW-1185">Reference proteome</keyword>
<keyword evidence="1" id="KW-0732">Signal</keyword>
<feature type="signal peptide" evidence="1">
    <location>
        <begin position="1"/>
        <end position="23"/>
    </location>
</feature>
<evidence type="ECO:0000313" key="4">
    <source>
        <dbReference type="Proteomes" id="UP000033035"/>
    </source>
</evidence>
<dbReference type="Pfam" id="PF19910">
    <property type="entry name" value="DUF6383"/>
    <property type="match status" value="1"/>
</dbReference>
<dbReference type="EMBL" id="AQHW01000009">
    <property type="protein sequence ID" value="KKB58493.1"/>
    <property type="molecule type" value="Genomic_DNA"/>
</dbReference>
<comment type="caution">
    <text evidence="3">The sequence shown here is derived from an EMBL/GenBank/DDBJ whole genome shotgun (WGS) entry which is preliminary data.</text>
</comment>